<gene>
    <name evidence="3" type="ORF">S01H1_27819</name>
</gene>
<feature type="domain" description="ChsH2 rubredoxin-like zinc ribbon" evidence="2">
    <location>
        <begin position="16"/>
        <end position="49"/>
    </location>
</feature>
<dbReference type="PANTHER" id="PTHR34075:SF5">
    <property type="entry name" value="BLR3430 PROTEIN"/>
    <property type="match status" value="1"/>
</dbReference>
<evidence type="ECO:0000259" key="2">
    <source>
        <dbReference type="Pfam" id="PF12172"/>
    </source>
</evidence>
<dbReference type="Pfam" id="PF01796">
    <property type="entry name" value="OB_ChsH2_C"/>
    <property type="match status" value="1"/>
</dbReference>
<dbReference type="InterPro" id="IPR002878">
    <property type="entry name" value="ChsH2_C"/>
</dbReference>
<dbReference type="InterPro" id="IPR052513">
    <property type="entry name" value="Thioester_dehydratase-like"/>
</dbReference>
<evidence type="ECO:0000259" key="1">
    <source>
        <dbReference type="Pfam" id="PF01796"/>
    </source>
</evidence>
<sequence length="139" mass="15854">MMEERLFSDASYEQFLNEERIMGSRCKKCQALYLPPRPICIKCYGDEMEWVEMKGKGKLVAFTCIGIGPAFMAEEGFDRKNPYCSGVVELDERVRIDARIEGFDNNNPETIGIGTPVTAEFLHRGEGENMRTFPAFRPI</sequence>
<proteinExistence type="predicted"/>
<protein>
    <recommendedName>
        <fullName evidence="4">DUF35 domain-containing protein</fullName>
    </recommendedName>
</protein>
<evidence type="ECO:0008006" key="4">
    <source>
        <dbReference type="Google" id="ProtNLM"/>
    </source>
</evidence>
<feature type="domain" description="ChsH2 C-terminal OB-fold" evidence="1">
    <location>
        <begin position="50"/>
        <end position="121"/>
    </location>
</feature>
<organism evidence="3">
    <name type="scientific">marine sediment metagenome</name>
    <dbReference type="NCBI Taxonomy" id="412755"/>
    <lineage>
        <taxon>unclassified sequences</taxon>
        <taxon>metagenomes</taxon>
        <taxon>ecological metagenomes</taxon>
    </lineage>
</organism>
<name>X0THN4_9ZZZZ</name>
<dbReference type="EMBL" id="BARS01016969">
    <property type="protein sequence ID" value="GAF92759.1"/>
    <property type="molecule type" value="Genomic_DNA"/>
</dbReference>
<dbReference type="InterPro" id="IPR012340">
    <property type="entry name" value="NA-bd_OB-fold"/>
</dbReference>
<dbReference type="InterPro" id="IPR022002">
    <property type="entry name" value="ChsH2_Znr"/>
</dbReference>
<dbReference type="Pfam" id="PF12172">
    <property type="entry name" value="zf-ChsH2"/>
    <property type="match status" value="1"/>
</dbReference>
<comment type="caution">
    <text evidence="3">The sequence shown here is derived from an EMBL/GenBank/DDBJ whole genome shotgun (WGS) entry which is preliminary data.</text>
</comment>
<dbReference type="SUPFAM" id="SSF50249">
    <property type="entry name" value="Nucleic acid-binding proteins"/>
    <property type="match status" value="1"/>
</dbReference>
<dbReference type="AlphaFoldDB" id="X0THN4"/>
<dbReference type="Gene3D" id="6.10.30.10">
    <property type="match status" value="1"/>
</dbReference>
<reference evidence="3" key="1">
    <citation type="journal article" date="2014" name="Front. Microbiol.">
        <title>High frequency of phylogenetically diverse reductive dehalogenase-homologous genes in deep subseafloor sedimentary metagenomes.</title>
        <authorList>
            <person name="Kawai M."/>
            <person name="Futagami T."/>
            <person name="Toyoda A."/>
            <person name="Takaki Y."/>
            <person name="Nishi S."/>
            <person name="Hori S."/>
            <person name="Arai W."/>
            <person name="Tsubouchi T."/>
            <person name="Morono Y."/>
            <person name="Uchiyama I."/>
            <person name="Ito T."/>
            <person name="Fujiyama A."/>
            <person name="Inagaki F."/>
            <person name="Takami H."/>
        </authorList>
    </citation>
    <scope>NUCLEOTIDE SEQUENCE</scope>
    <source>
        <strain evidence="3">Expedition CK06-06</strain>
    </source>
</reference>
<accession>X0THN4</accession>
<evidence type="ECO:0000313" key="3">
    <source>
        <dbReference type="EMBL" id="GAF92759.1"/>
    </source>
</evidence>
<dbReference type="PANTHER" id="PTHR34075">
    <property type="entry name" value="BLR3430 PROTEIN"/>
    <property type="match status" value="1"/>
</dbReference>